<organism evidence="3 4">
    <name type="scientific">Tetrapyrgos nigripes</name>
    <dbReference type="NCBI Taxonomy" id="182062"/>
    <lineage>
        <taxon>Eukaryota</taxon>
        <taxon>Fungi</taxon>
        <taxon>Dikarya</taxon>
        <taxon>Basidiomycota</taxon>
        <taxon>Agaricomycotina</taxon>
        <taxon>Agaricomycetes</taxon>
        <taxon>Agaricomycetidae</taxon>
        <taxon>Agaricales</taxon>
        <taxon>Marasmiineae</taxon>
        <taxon>Marasmiaceae</taxon>
        <taxon>Tetrapyrgos</taxon>
    </lineage>
</organism>
<dbReference type="PANTHER" id="PTHR10963">
    <property type="entry name" value="GLYCOSYL HYDROLASE-RELATED"/>
    <property type="match status" value="1"/>
</dbReference>
<evidence type="ECO:0000313" key="4">
    <source>
        <dbReference type="Proteomes" id="UP000559256"/>
    </source>
</evidence>
<accession>A0A8H5GTU6</accession>
<reference evidence="3 4" key="1">
    <citation type="journal article" date="2020" name="ISME J.">
        <title>Uncovering the hidden diversity of litter-decomposition mechanisms in mushroom-forming fungi.</title>
        <authorList>
            <person name="Floudas D."/>
            <person name="Bentzer J."/>
            <person name="Ahren D."/>
            <person name="Johansson T."/>
            <person name="Persson P."/>
            <person name="Tunlid A."/>
        </authorList>
    </citation>
    <scope>NUCLEOTIDE SEQUENCE [LARGE SCALE GENOMIC DNA]</scope>
    <source>
        <strain evidence="3 4">CBS 291.85</strain>
    </source>
</reference>
<keyword evidence="4" id="KW-1185">Reference proteome</keyword>
<sequence length="347" mass="38634">MAFGLSIPSLFALLSLTPAIHVWAAVYGCSDSIVGHQFLEKFTVEPIDDPTHGRVKYVDADTAARLNLTYATDDRFIARADYTTILDPQGPGRNSVRLHSKKLYGNGVMVFNLNHVPEGCGTWPAVWSYAKIWPTKGEIDVVEGVNNQLYNQATLHTLPGCNMSEYRFQKGETLATICDSSVNYNAGCGVSYSNQRSFGPGFNDNGGGWYAVERTDKFIKIWFWSRDDPTIPWDVKMGADIIFTDTWGIPEANFPDDMCDITRLFGDHHIIINLTFCGDWAGNAYTQSTCPADPKYTSSTLACEDYVNNNPEAFENAYFDFSRIKVYDPPPTLNITIDVDVNVTTSS</sequence>
<dbReference type="SUPFAM" id="SSF49899">
    <property type="entry name" value="Concanavalin A-like lectins/glucanases"/>
    <property type="match status" value="1"/>
</dbReference>
<dbReference type="InterPro" id="IPR000757">
    <property type="entry name" value="Beta-glucanase-like"/>
</dbReference>
<dbReference type="Pfam" id="PF26113">
    <property type="entry name" value="GH16_XgeA"/>
    <property type="match status" value="1"/>
</dbReference>
<evidence type="ECO:0000259" key="2">
    <source>
        <dbReference type="PROSITE" id="PS51762"/>
    </source>
</evidence>
<dbReference type="PANTHER" id="PTHR10963:SF24">
    <property type="entry name" value="GLYCOSIDASE C21B10.07-RELATED"/>
    <property type="match status" value="1"/>
</dbReference>
<dbReference type="InterPro" id="IPR050546">
    <property type="entry name" value="Glycosyl_Hydrlase_16"/>
</dbReference>
<feature type="signal peptide" evidence="1">
    <location>
        <begin position="1"/>
        <end position="24"/>
    </location>
</feature>
<dbReference type="GO" id="GO:0009251">
    <property type="term" value="P:glucan catabolic process"/>
    <property type="evidence" value="ECO:0007669"/>
    <property type="project" value="TreeGrafter"/>
</dbReference>
<dbReference type="EMBL" id="JAACJM010000009">
    <property type="protein sequence ID" value="KAF5371146.1"/>
    <property type="molecule type" value="Genomic_DNA"/>
</dbReference>
<dbReference type="CDD" id="cd02181">
    <property type="entry name" value="GH16_fungal_Lam16A_glucanase"/>
    <property type="match status" value="1"/>
</dbReference>
<name>A0A8H5GTU6_9AGAR</name>
<gene>
    <name evidence="3" type="ORF">D9758_004177</name>
</gene>
<dbReference type="GO" id="GO:0004553">
    <property type="term" value="F:hydrolase activity, hydrolyzing O-glycosyl compounds"/>
    <property type="evidence" value="ECO:0007669"/>
    <property type="project" value="InterPro"/>
</dbReference>
<dbReference type="PROSITE" id="PS51762">
    <property type="entry name" value="GH16_2"/>
    <property type="match status" value="1"/>
</dbReference>
<dbReference type="InterPro" id="IPR013320">
    <property type="entry name" value="ConA-like_dom_sf"/>
</dbReference>
<comment type="caution">
    <text evidence="3">The sequence shown here is derived from an EMBL/GenBank/DDBJ whole genome shotgun (WGS) entry which is preliminary data.</text>
</comment>
<keyword evidence="1" id="KW-0732">Signal</keyword>
<feature type="chain" id="PRO_5034730240" description="GH16 domain-containing protein" evidence="1">
    <location>
        <begin position="25"/>
        <end position="347"/>
    </location>
</feature>
<dbReference type="Proteomes" id="UP000559256">
    <property type="component" value="Unassembled WGS sequence"/>
</dbReference>
<protein>
    <recommendedName>
        <fullName evidence="2">GH16 domain-containing protein</fullName>
    </recommendedName>
</protein>
<proteinExistence type="predicted"/>
<dbReference type="OrthoDB" id="192832at2759"/>
<feature type="domain" description="GH16" evidence="2">
    <location>
        <begin position="32"/>
        <end position="289"/>
    </location>
</feature>
<evidence type="ECO:0000313" key="3">
    <source>
        <dbReference type="EMBL" id="KAF5371146.1"/>
    </source>
</evidence>
<dbReference type="Gene3D" id="2.60.120.200">
    <property type="match status" value="1"/>
</dbReference>
<evidence type="ECO:0000256" key="1">
    <source>
        <dbReference type="SAM" id="SignalP"/>
    </source>
</evidence>
<dbReference type="AlphaFoldDB" id="A0A8H5GTU6"/>